<dbReference type="AlphaFoldDB" id="A0A814IM80"/>
<dbReference type="OrthoDB" id="10024320at2759"/>
<dbReference type="InterPro" id="IPR017452">
    <property type="entry name" value="GPCR_Rhodpsn_7TM"/>
</dbReference>
<proteinExistence type="predicted"/>
<dbReference type="InterPro" id="IPR052954">
    <property type="entry name" value="GPCR-Ligand_Int"/>
</dbReference>
<evidence type="ECO:0000256" key="5">
    <source>
        <dbReference type="SAM" id="Phobius"/>
    </source>
</evidence>
<keyword evidence="4 5" id="KW-0472">Membrane</keyword>
<reference evidence="7" key="1">
    <citation type="submission" date="2021-02" db="EMBL/GenBank/DDBJ databases">
        <authorList>
            <person name="Nowell W R."/>
        </authorList>
    </citation>
    <scope>NUCLEOTIDE SEQUENCE</scope>
</reference>
<dbReference type="GO" id="GO:0016020">
    <property type="term" value="C:membrane"/>
    <property type="evidence" value="ECO:0007669"/>
    <property type="project" value="UniProtKB-SubCell"/>
</dbReference>
<keyword evidence="3 5" id="KW-1133">Transmembrane helix</keyword>
<dbReference type="Gene3D" id="1.20.1070.10">
    <property type="entry name" value="Rhodopsin 7-helix transmembrane proteins"/>
    <property type="match status" value="1"/>
</dbReference>
<evidence type="ECO:0000313" key="7">
    <source>
        <dbReference type="EMBL" id="CAF1027945.1"/>
    </source>
</evidence>
<evidence type="ECO:0000313" key="8">
    <source>
        <dbReference type="EMBL" id="CAF3798968.1"/>
    </source>
</evidence>
<feature type="transmembrane region" description="Helical" evidence="5">
    <location>
        <begin position="203"/>
        <end position="226"/>
    </location>
</feature>
<organism evidence="7 9">
    <name type="scientific">Didymodactylos carnosus</name>
    <dbReference type="NCBI Taxonomy" id="1234261"/>
    <lineage>
        <taxon>Eukaryota</taxon>
        <taxon>Metazoa</taxon>
        <taxon>Spiralia</taxon>
        <taxon>Gnathifera</taxon>
        <taxon>Rotifera</taxon>
        <taxon>Eurotatoria</taxon>
        <taxon>Bdelloidea</taxon>
        <taxon>Philodinida</taxon>
        <taxon>Philodinidae</taxon>
        <taxon>Didymodactylos</taxon>
    </lineage>
</organism>
<name>A0A814IM80_9BILA</name>
<feature type="transmembrane region" description="Helical" evidence="5">
    <location>
        <begin position="24"/>
        <end position="47"/>
    </location>
</feature>
<dbReference type="EMBL" id="CAJNOQ010003754">
    <property type="protein sequence ID" value="CAF1027945.1"/>
    <property type="molecule type" value="Genomic_DNA"/>
</dbReference>
<dbReference type="InterPro" id="IPR000276">
    <property type="entry name" value="GPCR_Rhodpsn"/>
</dbReference>
<keyword evidence="9" id="KW-1185">Reference proteome</keyword>
<feature type="domain" description="G-protein coupled receptors family 1 profile" evidence="6">
    <location>
        <begin position="6"/>
        <end position="262"/>
    </location>
</feature>
<keyword evidence="2 5" id="KW-0812">Transmembrane</keyword>
<accession>A0A814IM80</accession>
<evidence type="ECO:0000256" key="4">
    <source>
        <dbReference type="ARBA" id="ARBA00023136"/>
    </source>
</evidence>
<evidence type="ECO:0000256" key="2">
    <source>
        <dbReference type="ARBA" id="ARBA00022692"/>
    </source>
</evidence>
<dbReference type="PROSITE" id="PS50262">
    <property type="entry name" value="G_PROTEIN_RECEP_F1_2"/>
    <property type="match status" value="1"/>
</dbReference>
<dbReference type="Proteomes" id="UP000663829">
    <property type="component" value="Unassembled WGS sequence"/>
</dbReference>
<evidence type="ECO:0000313" key="9">
    <source>
        <dbReference type="Proteomes" id="UP000663829"/>
    </source>
</evidence>
<dbReference type="GO" id="GO:0004930">
    <property type="term" value="F:G protein-coupled receptor activity"/>
    <property type="evidence" value="ECO:0007669"/>
    <property type="project" value="InterPro"/>
</dbReference>
<evidence type="ECO:0000256" key="1">
    <source>
        <dbReference type="ARBA" id="ARBA00004370"/>
    </source>
</evidence>
<comment type="caution">
    <text evidence="7">The sequence shown here is derived from an EMBL/GenBank/DDBJ whole genome shotgun (WGS) entry which is preliminary data.</text>
</comment>
<feature type="transmembrane region" description="Helical" evidence="5">
    <location>
        <begin position="67"/>
        <end position="91"/>
    </location>
</feature>
<evidence type="ECO:0000256" key="3">
    <source>
        <dbReference type="ARBA" id="ARBA00022989"/>
    </source>
</evidence>
<dbReference type="Pfam" id="PF00001">
    <property type="entry name" value="7tm_1"/>
    <property type="match status" value="1"/>
</dbReference>
<dbReference type="EMBL" id="CAJOBC010003754">
    <property type="protein sequence ID" value="CAF3798968.1"/>
    <property type="molecule type" value="Genomic_DNA"/>
</dbReference>
<dbReference type="PANTHER" id="PTHR46641:SF25">
    <property type="entry name" value="CNMAMIDE RECEPTOR-RELATED"/>
    <property type="match status" value="1"/>
</dbReference>
<evidence type="ECO:0000259" key="6">
    <source>
        <dbReference type="PROSITE" id="PS50262"/>
    </source>
</evidence>
<sequence>MNSIIGNILSIITFSQCKLRSSSCACYLLLLTIADTLALIIISRPYFFEKFHYVHHLNSSLVCGFHFFLTKIFDQLSPWLLVFLACNRLFLTKFPRSYKTSKTALLTTLSLLIFLIILNLHLLFGIGLGYSLSSPCLSVCGPLSSSEIYLFFYQHVNPIIDLMFSLILPFCFLFIANIFLILNVNEVKHRSQRKISRNYRLTIVLLVDLIKFLIVSTPVLIIEIIYRLTRHNTLKYEQILSLSWLIANKIFYLNYSLSFYLYVLTSSYFRQQFLNAIYLPYGIYSKNHRLKISKQTEQTCLLTNNTIALKESDN</sequence>
<dbReference type="SUPFAM" id="SSF81321">
    <property type="entry name" value="Family A G protein-coupled receptor-like"/>
    <property type="match status" value="1"/>
</dbReference>
<feature type="transmembrane region" description="Helical" evidence="5">
    <location>
        <begin position="103"/>
        <end position="124"/>
    </location>
</feature>
<comment type="subcellular location">
    <subcellularLocation>
        <location evidence="1">Membrane</location>
    </subcellularLocation>
</comment>
<dbReference type="PANTHER" id="PTHR46641">
    <property type="entry name" value="FMRFAMIDE RECEPTOR-RELATED"/>
    <property type="match status" value="1"/>
</dbReference>
<feature type="transmembrane region" description="Helical" evidence="5">
    <location>
        <begin position="246"/>
        <end position="264"/>
    </location>
</feature>
<protein>
    <recommendedName>
        <fullName evidence="6">G-protein coupled receptors family 1 profile domain-containing protein</fullName>
    </recommendedName>
</protein>
<dbReference type="Proteomes" id="UP000681722">
    <property type="component" value="Unassembled WGS sequence"/>
</dbReference>
<gene>
    <name evidence="7" type="ORF">GPM918_LOCUS15128</name>
    <name evidence="8" type="ORF">SRO942_LOCUS15128</name>
</gene>
<feature type="transmembrane region" description="Helical" evidence="5">
    <location>
        <begin position="159"/>
        <end position="182"/>
    </location>
</feature>